<reference evidence="2 3" key="1">
    <citation type="submission" date="2024-05" db="EMBL/GenBank/DDBJ databases">
        <title>Achromobacter denitrificans. BP1, complete genome.</title>
        <authorList>
            <person name="Zhang B."/>
        </authorList>
    </citation>
    <scope>NUCLEOTIDE SEQUENCE [LARGE SCALE GENOMIC DNA]</scope>
    <source>
        <strain evidence="2 3">BP1</strain>
    </source>
</reference>
<evidence type="ECO:0000313" key="2">
    <source>
        <dbReference type="EMBL" id="XAN17596.1"/>
    </source>
</evidence>
<dbReference type="InterPro" id="IPR053780">
    <property type="entry name" value="Gp66-like"/>
</dbReference>
<dbReference type="RefSeq" id="WP_343499204.1">
    <property type="nucleotide sequence ID" value="NZ_CP154792.1"/>
</dbReference>
<sequence>MALSLRPITQKSAFSFVAQNHRHHRPPVGSLWQHAVVDGERLVGVAIVGRPVARALDDGCTAEVIRLCTDGTRNACSLLYAAARRAAMAKGYRRGLTYILESEAGTTLRAAGWSHLWNVDGRSWDCPSRPRLDLHPTDNKQAWGWGDWSAHPKQHNDGGAYE</sequence>
<dbReference type="NCBIfam" id="NF045478">
    <property type="entry name" value="XF1762_fam"/>
    <property type="match status" value="1"/>
</dbReference>
<dbReference type="Proteomes" id="UP001446337">
    <property type="component" value="Chromosome"/>
</dbReference>
<protein>
    <submittedName>
        <fullName evidence="2">XF1762 family protein</fullName>
    </submittedName>
</protein>
<gene>
    <name evidence="2" type="ORF">AAIK43_06080</name>
</gene>
<dbReference type="EMBL" id="CP154792">
    <property type="protein sequence ID" value="XAN17596.1"/>
    <property type="molecule type" value="Genomic_DNA"/>
</dbReference>
<organism evidence="2 3">
    <name type="scientific">Achromobacter denitrificans</name>
    <name type="common">Alcaligenes denitrificans</name>
    <dbReference type="NCBI Taxonomy" id="32002"/>
    <lineage>
        <taxon>Bacteria</taxon>
        <taxon>Pseudomonadati</taxon>
        <taxon>Pseudomonadota</taxon>
        <taxon>Betaproteobacteria</taxon>
        <taxon>Burkholderiales</taxon>
        <taxon>Alcaligenaceae</taxon>
        <taxon>Achromobacter</taxon>
    </lineage>
</organism>
<keyword evidence="3" id="KW-1185">Reference proteome</keyword>
<proteinExistence type="predicted"/>
<evidence type="ECO:0000313" key="3">
    <source>
        <dbReference type="Proteomes" id="UP001446337"/>
    </source>
</evidence>
<accession>A0ABZ3G8K4</accession>
<feature type="region of interest" description="Disordered" evidence="1">
    <location>
        <begin position="143"/>
        <end position="162"/>
    </location>
</feature>
<name>A0ABZ3G8K4_ACHDE</name>
<evidence type="ECO:0000256" key="1">
    <source>
        <dbReference type="SAM" id="MobiDB-lite"/>
    </source>
</evidence>